<accession>A0AAN8WM14</accession>
<dbReference type="SUPFAM" id="SSF49562">
    <property type="entry name" value="C2 domain (Calcium/lipid-binding domain, CaLB)"/>
    <property type="match status" value="1"/>
</dbReference>
<dbReference type="InterPro" id="IPR000008">
    <property type="entry name" value="C2_dom"/>
</dbReference>
<name>A0AAN8WM14_HALRR</name>
<dbReference type="InterPro" id="IPR035892">
    <property type="entry name" value="C2_domain_sf"/>
</dbReference>
<dbReference type="AlphaFoldDB" id="A0AAN8WM14"/>
<gene>
    <name evidence="2" type="ORF">SK128_009413</name>
</gene>
<evidence type="ECO:0000259" key="1">
    <source>
        <dbReference type="Pfam" id="PF00168"/>
    </source>
</evidence>
<feature type="non-terminal residue" evidence="2">
    <location>
        <position position="1"/>
    </location>
</feature>
<proteinExistence type="predicted"/>
<organism evidence="2 3">
    <name type="scientific">Halocaridina rubra</name>
    <name type="common">Hawaiian red shrimp</name>
    <dbReference type="NCBI Taxonomy" id="373956"/>
    <lineage>
        <taxon>Eukaryota</taxon>
        <taxon>Metazoa</taxon>
        <taxon>Ecdysozoa</taxon>
        <taxon>Arthropoda</taxon>
        <taxon>Crustacea</taxon>
        <taxon>Multicrustacea</taxon>
        <taxon>Malacostraca</taxon>
        <taxon>Eumalacostraca</taxon>
        <taxon>Eucarida</taxon>
        <taxon>Decapoda</taxon>
        <taxon>Pleocyemata</taxon>
        <taxon>Caridea</taxon>
        <taxon>Atyoidea</taxon>
        <taxon>Atyidae</taxon>
        <taxon>Halocaridina</taxon>
    </lineage>
</organism>
<feature type="domain" description="C2" evidence="1">
    <location>
        <begin position="8"/>
        <end position="106"/>
    </location>
</feature>
<dbReference type="Proteomes" id="UP001381693">
    <property type="component" value="Unassembled WGS sequence"/>
</dbReference>
<sequence>AWFQERNLLMVHVLMVKDVVVPPEEQHNAPLDYYITIQILPDTTSQMPISSTQVLKEDPATFDTQFEISIEEKGDNIKAGVMVLILKDRNLTRPDTFLGEAVVLLAIVPSSISEAQNMYLKMTKPLFTAGCRKILQILSLRKSDKQATAFIKLLKRRYSIKSLAKELKDERHGEEIAE</sequence>
<reference evidence="2 3" key="1">
    <citation type="submission" date="2023-11" db="EMBL/GenBank/DDBJ databases">
        <title>Halocaridina rubra genome assembly.</title>
        <authorList>
            <person name="Smith C."/>
        </authorList>
    </citation>
    <scope>NUCLEOTIDE SEQUENCE [LARGE SCALE GENOMIC DNA]</scope>
    <source>
        <strain evidence="2">EP-1</strain>
        <tissue evidence="2">Whole</tissue>
    </source>
</reference>
<protein>
    <recommendedName>
        <fullName evidence="1">C2 domain-containing protein</fullName>
    </recommendedName>
</protein>
<keyword evidence="3" id="KW-1185">Reference proteome</keyword>
<dbReference type="Pfam" id="PF00168">
    <property type="entry name" value="C2"/>
    <property type="match status" value="1"/>
</dbReference>
<evidence type="ECO:0000313" key="3">
    <source>
        <dbReference type="Proteomes" id="UP001381693"/>
    </source>
</evidence>
<evidence type="ECO:0000313" key="2">
    <source>
        <dbReference type="EMBL" id="KAK7068610.1"/>
    </source>
</evidence>
<comment type="caution">
    <text evidence="2">The sequence shown here is derived from an EMBL/GenBank/DDBJ whole genome shotgun (WGS) entry which is preliminary data.</text>
</comment>
<dbReference type="Gene3D" id="2.60.40.150">
    <property type="entry name" value="C2 domain"/>
    <property type="match status" value="1"/>
</dbReference>
<dbReference type="EMBL" id="JAXCGZ010017182">
    <property type="protein sequence ID" value="KAK7068610.1"/>
    <property type="molecule type" value="Genomic_DNA"/>
</dbReference>